<organism evidence="2 3">
    <name type="scientific">Solimonas marina</name>
    <dbReference type="NCBI Taxonomy" id="2714601"/>
    <lineage>
        <taxon>Bacteria</taxon>
        <taxon>Pseudomonadati</taxon>
        <taxon>Pseudomonadota</taxon>
        <taxon>Gammaproteobacteria</taxon>
        <taxon>Nevskiales</taxon>
        <taxon>Nevskiaceae</taxon>
        <taxon>Solimonas</taxon>
    </lineage>
</organism>
<dbReference type="RefSeq" id="WP_168146729.1">
    <property type="nucleotide sequence ID" value="NZ_JAAVXB010000002.1"/>
</dbReference>
<keyword evidence="3" id="KW-1185">Reference proteome</keyword>
<reference evidence="2" key="1">
    <citation type="submission" date="2020-03" db="EMBL/GenBank/DDBJ databases">
        <title>Solimonas marina sp. nov., isolated from deep seawater of the Pacific Ocean.</title>
        <authorList>
            <person name="Liu X."/>
            <person name="Lai Q."/>
            <person name="Sun F."/>
            <person name="Gai Y."/>
            <person name="Li G."/>
            <person name="Shao Z."/>
        </authorList>
    </citation>
    <scope>NUCLEOTIDE SEQUENCE</scope>
    <source>
        <strain evidence="2">C16B3</strain>
    </source>
</reference>
<feature type="region of interest" description="Disordered" evidence="1">
    <location>
        <begin position="113"/>
        <end position="145"/>
    </location>
</feature>
<evidence type="ECO:0000256" key="1">
    <source>
        <dbReference type="SAM" id="MobiDB-lite"/>
    </source>
</evidence>
<gene>
    <name evidence="2" type="ORF">G7Y82_03980</name>
</gene>
<sequence>MVLFVATLAVASCTREAAVAALHLEPEAASDPEIRAFLTDPKTTIFAADGLHWSRKREYLYRAMPVKGGCRYNFSGSTSLPTDPQHRRLIEELAVNRRSCVSLIRDGQLDERSSAQLNRRDAREMRDSFRGTSDSLRRSDLPPDQ</sequence>
<dbReference type="EMBL" id="JAAVXB010000002">
    <property type="protein sequence ID" value="NKF21465.1"/>
    <property type="molecule type" value="Genomic_DNA"/>
</dbReference>
<evidence type="ECO:0000313" key="2">
    <source>
        <dbReference type="EMBL" id="NKF21465.1"/>
    </source>
</evidence>
<proteinExistence type="predicted"/>
<evidence type="ECO:0000313" key="3">
    <source>
        <dbReference type="Proteomes" id="UP000653472"/>
    </source>
</evidence>
<dbReference type="AlphaFoldDB" id="A0A969WAS6"/>
<comment type="caution">
    <text evidence="2">The sequence shown here is derived from an EMBL/GenBank/DDBJ whole genome shotgun (WGS) entry which is preliminary data.</text>
</comment>
<protein>
    <submittedName>
        <fullName evidence="2">Uncharacterized protein</fullName>
    </submittedName>
</protein>
<dbReference type="Proteomes" id="UP000653472">
    <property type="component" value="Unassembled WGS sequence"/>
</dbReference>
<accession>A0A969WAS6</accession>
<name>A0A969WAS6_9GAMM</name>